<name>A0ABD3VFM9_SINWO</name>
<dbReference type="Pfam" id="PF07728">
    <property type="entry name" value="AAA_5"/>
    <property type="match status" value="1"/>
</dbReference>
<dbReference type="InterPro" id="IPR027417">
    <property type="entry name" value="P-loop_NTPase"/>
</dbReference>
<evidence type="ECO:0000313" key="2">
    <source>
        <dbReference type="EMBL" id="KAL3859946.1"/>
    </source>
</evidence>
<feature type="domain" description="AAA+ ATPase" evidence="1">
    <location>
        <begin position="2353"/>
        <end position="2491"/>
    </location>
</feature>
<evidence type="ECO:0000313" key="3">
    <source>
        <dbReference type="Proteomes" id="UP001634394"/>
    </source>
</evidence>
<comment type="caution">
    <text evidence="2">The sequence shown here is derived from an EMBL/GenBank/DDBJ whole genome shotgun (WGS) entry which is preliminary data.</text>
</comment>
<sequence>MAESSAKRKKFDFRLPLKVGSMMLQELQPEHLKTVYEAFAEDIPLLNKRFHAIEKIPYITIKNVGYINGQILFTFEVESEEELDQFYQACKVKVLPLILNDFAASCGIGCRANLKRGDSLVLLMDMDKAEYFRLKSLLCKSESEENMETSYNQSTVTCRAVVHTCTEPQPPSKEAPDMGGLDFYFYLPVEKENVIYVKLISSSCKELDQIELKSVPAHDGLWSVHVDVPKSNLKYDILYKYEIKVRKPVLFFFKSSTTTESVLRSLRWTVHRDDLAVFSLEGYLAHCLHIFTISKGTDLFECMKQLELERLCLPPNCTFEEKCGLVEILEPFISVSNRSSAVLFTIILMNIFKSNIQQFLDAKIITNEMVKSILKMFKEEKPGNYSELYRSNLHHLLVDFCSFLHGKEYCLLVFIYEVYPFFDEKVFTSQIVEHVGSKSSLCSTDVKNVGLLREILKVARHRIKDSAIEADVIAFLERLMRHLPLSLALQGYSYSCEFSFLPSEESCKRLREKLFSAVHSSSVSSISKNLNQGKITHLVELWELVKVEHSLASSLTDKLQKDLVVFITDITAKLSKDDSKSLHKLFSDSRLFHDEKIQEQLLKAIGQSKEKNVHGLFITVLLDSKFSDCLLHNPKLLQEWLETGIRYHVKDAGYSSKEDEICPCYAYLHKALSLPVLHSDSHLCRKLEERVLNWLSKLDVKLVLRKLEDIENLNEPMIFDLYQRHVQQLLEDQYESSRPEDILIALCATKGKLLVNSKNTSQIVQKMMELYCTPFKNDQFENFINMTKISKFWMLLFNMEGSQAVSTKNHDIFKKGIMCLKFILEALESNNIACSYVEKISKAQDAKELLFAVTEKKTKTDIEKLWKYALSVFEQEKEKMVCVLNVLHMVRKVIPWNMFPTRWEDFEEHIKDIDKGLKYGKLSTGCIMDETQIWSYCLKLPQICEKLIDYIDSQVFWNACLHILSDKPELIEQIDPFAEEDVATGNEPVGEEQELKSLESLKYLFCESDHESERFTSCIHFLDLLVIHGGLKYREDWMIFCKDHDVPMTHVVQMFEKANIEEEIKLQEKTLKLPIAKRKQNALKLYHDFDKYRQQVEAIKIALDALDIALSSDPAFSDAMNAFEKLITISDIGEITLEQVYEALKTIAKIASNINEDRLSALFALGKARSLIKFLKEVADVDFRNLIDAVEEVSEQSVNEATVSGLIDVKRFLQPVLKKEMESDITHLFEIISKQMKDIKPPELVGKIIDCSNNVHNLKSLYNNVANRGLRTKEIIDNVIKSGIFCFQLDTSDDCVLTVGYHHGKKHGFHGKDTLIDMRSRALLLMNTDSKAETSDTTKRKENLENFVHYVNIALEISQLLTNLHISGNFKYKAYEEKMKAIGLKSLKEELDMEYGSWCARLEECREKHYWMNFIFGQQLHVIHDFLEEGKEKDRVLSMIQFIHPDVQIEGMKEYYAKLKMSEFSLLDKIAQTLNHVLKNLQPVCRPVDPSFTVSTKITDFVRPGKLSIIALEENSNKVMKTMLAIYSNTVKKLPEPHQVLVCNQNTTWVEVELLLHRCVRSDKENLFCIADVEMLSNEIQFQLVESLHKLPKSQTFLLAIICCGTDNNPFVNEFCGSLLPVYPLSDTAFSNILENTWPDVCSITSDVPGLGKTETIRQRSHEQGRGVVTFHISGPLNKAKLVERLANLRVKSHHILHIDIGNIDNPMELDAFLFEIIILGFASAGRSYVCLPTKQIFIEIANTINHHLKDTLQTAMSFRRENMSWQNYTDFIVSDDINSPVQVVCHYLNVLDDGTIDSRDIYFTGKKAVSSLSAKKCQQLLRKYFPGTGDMSFSMAKIFITVLADQLKKMSCSTFFRTQNLQAALGDKHGITVKSNLLLALLSTSSEFASRSVNNCRKIQALTVKSDIGSQSKSVESSNENSLMKRIEGMIRWEDSNHLIFVFHNQDIQTLSAMYRDKSKVPSHIKNLFESQVKKVLPDFKSKSASELQDILQRVARTNPSPLAKKKLEDIAKDYALTPDNLLKMVLIMMRIRAHIPVLIMGETGCGKTSLIRYLSQICEVSFTVIQIHAGVEEEHLLEKIHEVSREAETKIADPFWLFLDEINTCNHLGLICDILCHHRCLGKILPPNLFVMAACNPYKLRPDKKVLTAGLQGKIKTDEMSRLVYRVFPLPETMVDYVWDFGTISEKDEEAYVHRMIQNVFVHSPKMDDLLADLLIMSQRVVREIEESESCVSLRDVNRCKLLTKWFQDFLKKKKAGIYTVRDCQIRCMILSLAHCYHSRLASAQDRKRYRMRISDVFCSHEIAQYTEENILDIITEEQRDILKRMDLPAGTAHNTALQENVFVILVCILNRIPIFVVGTPGCSKSLSMQVIRSNLRGKDSKDPLFKLLPQLNCVSFQGSESSTSDGIIKVFEKAQRYQENNNPEEELSVVILDEIGLAEISKFNPLKVLHSLLEPEGKQFPDVAVVGISNWALDAAKMNRAIHLSRPEMDENELYMTGKSISESMEKKQTASDHKLLRTRPKTVKAVEMDKELKSLAASYMKYVEKQTFANFHGLRDYYSLVKYVARILSEKASEEIKDTEKMDVITRGLQRNFGGQQSELSTLHELFKANLQSLEDHRVPAIDLIIENIQDKMARHLMLITSGDAALDIVEQQLDQLGKGRITIYGSKFEEDLTDDYNYRMLNRIIICMEQGLVLILKDLDSIYGSLYDMLNQNYTVVGEKKNCRVALGPYSNPMCQVHDDFRCIVLVDESKINHADPPFLNRFEKQKLKFTDILSETEHSIINDLENWVKQLTDVPNKHFEAVDIFPIYSSDMIPSLVHKCLIEMDKEGIHDHDDDFPGELRSLCKQRLLWIMKPESVLRFELSEFGRNPKNAKELSNITKDFLKIPIHWGLEKYFHSEFKINEANENSRMFMIFSNSNIHTNVQVILSDIKCQVDKLGAFRSEKQLTNKMLQFWSDPDIKLHVLQCKPSDDEAHILLARNIIERTRSDYLKEPDACTKHVCMIMHLDRMKSGSRAVPQINFLTEWKLVMLDSLEEPRMPLTEAVGKRLVDAIEQRRPLSTYIQEQLFWAFTRIQYAPGGRDVQSIDLVIKQIQSSEDFIQLLDEAIFSWIQEQEENIDVRNWQVEVACDTHALYSSSAFSCALENYIAQVINDPLARILFELEKLDALSAFFQEDASADVQLMWKKLFSDPKMFSIENTPKPTDAECFACSNPIMQFRLPFFKILYEKIETTKSSFLEALQIVKSATGIEDVHDIPDMFWQELLLHQDNIITQEVPELEKFTYSTWLEDYQNDFFHMTSYQLAKGLSSQQRAQAMRWCLYGEIELRDIHATAVITDLHAAYWIHFGLFQSELQLLDMCKEVLEEKGGIACFIQSFSNDSNLVGSLTVDTNDEEYPNLTDEEVSTKNETVTADVMEERDSSLENMSAIQINIDSVTHDTDVEKLNEKTLLPKSEVCKSSDLAKRKRRELLVEDLCTMLLPSNATLCKYSDVHVWHQRVTSVLAVANQVSMDPSVLHALRLCCDVAIQIGLQQPSEIDRLKQLGSLLQNNVPLDSEEIRDLMSDMIKTNKTTHTNNLQRLIAAYCSRCIAANPDTEIISWLMGLISDQSLPDNMMTNLKPPIHHALHTELGLDHDIFFKLLENDEVSLEIMEASPFLSAMDACLHRLYDSGHVDSAFPALLIDILDQDIMQERITSTVAEGSGITDPHVQYFLKADKILQADPFSLRHVTAIAYIRSFMTVLCIYLEDMDYDTSEVQVVMQTVNAVLSQKDERIRSLQVFLLKCLRKEKWIFQLQRICKKVSDHVRCYEEEKWQKDFDLKYVEMSPVSYHISKSILATTFDAAKEKESIKSLVHKAMSSTEEMICLNNEVMRHFYMKRLISELNDTDKTRCKMIVNCAKEMNMEKKALRVIECFCGTSDFQVQMLQLHEESSSLHKDISSCVCHLIVILTGYGYHAGKPLSIFAKCLLDPVSLSDLFLPGMPGKVEEQVSYIPSACLTSDDESYRVLREGSIVDLHITMLRKLDLEVKYMPCKGYCLQDTSKFKETAFGLRKISILSSTILNVILHGCLLGSIAVGFASVDDIHSLLDIKSETEDTVSFLVQAMETELQFLSSYLGLQQQDTVVFFHHVLYETKLLLCEDMRCMTSEEERAEWEKEFSDQIDCLIVERFAKLLGLRRQQNTIYGLPEVALENFIQEVDEINLEDRTHIMPSLWRSTVPPSFEGLVAEVRQRQDDYHFLQLVLINLQGIKLMKHIGPILQWHLTCFANASFVMKKREAEEMTISDFLHRESDEKRRQLIKEKFEQFKKSWDDIMENKETLQEFDPEFPLLEHVHGQLQLKHCLYDGPHSTIFRVLSSLVCMQNRLIDETLKIAGKMKPTSLNFLLRGEEAIIQTTLLTDLISRDIVNFEWDDSVLKYSQNNVQYGYGKQIIYDFEKIEAEVASEILTNVKYLLMDDSLPKIIYADELFQNYVAMIKQIQKNIEQEPLPSDLVLAINKKKERDPRQILDFLTHLGMILSLLKKTSGKPDTSLVDYVDDWKNILTRPFPKILLPSPENSIRLCHLVSLHELLEELNADSIIDSLDDTFRVKLSPLTQRKVSDLLSKNPHLSELTLKAVKRFVHRCLSSLNVDLSQKMINYLCEDSFWPAGMVSDCVLKHGDLEQDLLSVFPEDVTVQNVHPFFQLVDLKVEENKKKDQRMTMMMVQSFPSQAKVQGTQANRRRAAKLYSKT</sequence>
<dbReference type="Proteomes" id="UP001634394">
    <property type="component" value="Unassembled WGS sequence"/>
</dbReference>
<gene>
    <name evidence="2" type="ORF">ACJMK2_010125</name>
</gene>
<feature type="domain" description="AAA+ ATPase" evidence="1">
    <location>
        <begin position="2035"/>
        <end position="2163"/>
    </location>
</feature>
<dbReference type="PANTHER" id="PTHR22605">
    <property type="entry name" value="RZ-TYPE DOMAIN-CONTAINING PROTEIN"/>
    <property type="match status" value="1"/>
</dbReference>
<dbReference type="InterPro" id="IPR011704">
    <property type="entry name" value="ATPase_dyneun-rel_AAA"/>
</dbReference>
<protein>
    <recommendedName>
        <fullName evidence="1">AAA+ ATPase domain-containing protein</fullName>
    </recommendedName>
</protein>
<proteinExistence type="predicted"/>
<evidence type="ECO:0000259" key="1">
    <source>
        <dbReference type="SMART" id="SM00382"/>
    </source>
</evidence>
<dbReference type="SMART" id="SM00382">
    <property type="entry name" value="AAA"/>
    <property type="match status" value="2"/>
</dbReference>
<dbReference type="SUPFAM" id="SSF52540">
    <property type="entry name" value="P-loop containing nucleoside triphosphate hydrolases"/>
    <property type="match status" value="2"/>
</dbReference>
<keyword evidence="3" id="KW-1185">Reference proteome</keyword>
<dbReference type="EMBL" id="JBJQND010000012">
    <property type="protein sequence ID" value="KAL3859946.1"/>
    <property type="molecule type" value="Genomic_DNA"/>
</dbReference>
<dbReference type="Gene3D" id="3.40.50.300">
    <property type="entry name" value="P-loop containing nucleotide triphosphate hydrolases"/>
    <property type="match status" value="2"/>
</dbReference>
<dbReference type="InterPro" id="IPR003593">
    <property type="entry name" value="AAA+_ATPase"/>
</dbReference>
<dbReference type="CDD" id="cd00009">
    <property type="entry name" value="AAA"/>
    <property type="match status" value="1"/>
</dbReference>
<dbReference type="InterPro" id="IPR031248">
    <property type="entry name" value="RNF213"/>
</dbReference>
<accession>A0ABD3VFM9</accession>
<organism evidence="2 3">
    <name type="scientific">Sinanodonta woodiana</name>
    <name type="common">Chinese pond mussel</name>
    <name type="synonym">Anodonta woodiana</name>
    <dbReference type="NCBI Taxonomy" id="1069815"/>
    <lineage>
        <taxon>Eukaryota</taxon>
        <taxon>Metazoa</taxon>
        <taxon>Spiralia</taxon>
        <taxon>Lophotrochozoa</taxon>
        <taxon>Mollusca</taxon>
        <taxon>Bivalvia</taxon>
        <taxon>Autobranchia</taxon>
        <taxon>Heteroconchia</taxon>
        <taxon>Palaeoheterodonta</taxon>
        <taxon>Unionida</taxon>
        <taxon>Unionoidea</taxon>
        <taxon>Unionidae</taxon>
        <taxon>Unioninae</taxon>
        <taxon>Sinanodonta</taxon>
    </lineage>
</organism>
<dbReference type="PANTHER" id="PTHR22605:SF1">
    <property type="entry name" value="RZ-TYPE DOMAIN-CONTAINING PROTEIN"/>
    <property type="match status" value="1"/>
</dbReference>
<reference evidence="2 3" key="1">
    <citation type="submission" date="2024-11" db="EMBL/GenBank/DDBJ databases">
        <title>Chromosome-level genome assembly of the freshwater bivalve Anodonta woodiana.</title>
        <authorList>
            <person name="Chen X."/>
        </authorList>
    </citation>
    <scope>NUCLEOTIDE SEQUENCE [LARGE SCALE GENOMIC DNA]</scope>
    <source>
        <strain evidence="2">MN2024</strain>
        <tissue evidence="2">Gills</tissue>
    </source>
</reference>